<sequence length="165" mass="19056">DSICSEECLEIRGLLHTVKHSLENESFDSSAIWSDSETIADFFKALTNLRKYFTYITTNYHISFDYGVIESEFGKLEELSSKVREFGRQCSGECQDIQALLGGTYENFSSNDHDDIIEKLKKYKKHIHEKYNITVSDLVFKSKSIKDLETAMRNHECTGECKEIQ</sequence>
<feature type="non-terminal residue" evidence="1">
    <location>
        <position position="165"/>
    </location>
</feature>
<accession>A0A1B6HTU3</accession>
<dbReference type="EMBL" id="GECU01029627">
    <property type="protein sequence ID" value="JAS78079.1"/>
    <property type="molecule type" value="Transcribed_RNA"/>
</dbReference>
<protein>
    <submittedName>
        <fullName evidence="1">Uncharacterized protein</fullName>
    </submittedName>
</protein>
<reference evidence="1" key="1">
    <citation type="submission" date="2015-11" db="EMBL/GenBank/DDBJ databases">
        <title>De novo transcriptome assembly of four potential Pierce s Disease insect vectors from Arizona vineyards.</title>
        <authorList>
            <person name="Tassone E.E."/>
        </authorList>
    </citation>
    <scope>NUCLEOTIDE SEQUENCE</scope>
</reference>
<dbReference type="AlphaFoldDB" id="A0A1B6HTU3"/>
<evidence type="ECO:0000313" key="1">
    <source>
        <dbReference type="EMBL" id="JAS78079.1"/>
    </source>
</evidence>
<name>A0A1B6HTU3_9HEMI</name>
<proteinExistence type="predicted"/>
<gene>
    <name evidence="1" type="ORF">g.27769</name>
</gene>
<feature type="non-terminal residue" evidence="1">
    <location>
        <position position="1"/>
    </location>
</feature>
<organism evidence="1">
    <name type="scientific">Homalodisca liturata</name>
    <dbReference type="NCBI Taxonomy" id="320908"/>
    <lineage>
        <taxon>Eukaryota</taxon>
        <taxon>Metazoa</taxon>
        <taxon>Ecdysozoa</taxon>
        <taxon>Arthropoda</taxon>
        <taxon>Hexapoda</taxon>
        <taxon>Insecta</taxon>
        <taxon>Pterygota</taxon>
        <taxon>Neoptera</taxon>
        <taxon>Paraneoptera</taxon>
        <taxon>Hemiptera</taxon>
        <taxon>Auchenorrhyncha</taxon>
        <taxon>Membracoidea</taxon>
        <taxon>Cicadellidae</taxon>
        <taxon>Cicadellinae</taxon>
        <taxon>Proconiini</taxon>
        <taxon>Homalodisca</taxon>
    </lineage>
</organism>